<dbReference type="AlphaFoldDB" id="A0A1L9T895"/>
<dbReference type="InterPro" id="IPR036770">
    <property type="entry name" value="Ankyrin_rpt-contain_sf"/>
</dbReference>
<accession>A0A1L9T895</accession>
<dbReference type="PANTHER" id="PTHR24180">
    <property type="entry name" value="CYCLIN-DEPENDENT KINASE INHIBITOR 2C-RELATED"/>
    <property type="match status" value="1"/>
</dbReference>
<reference evidence="5" key="1">
    <citation type="journal article" date="2017" name="Genome Biol.">
        <title>Comparative genomics reveals high biological diversity and specific adaptations in the industrially and medically important fungal genus Aspergillus.</title>
        <authorList>
            <person name="de Vries R.P."/>
            <person name="Riley R."/>
            <person name="Wiebenga A."/>
            <person name="Aguilar-Osorio G."/>
            <person name="Amillis S."/>
            <person name="Uchima C.A."/>
            <person name="Anderluh G."/>
            <person name="Asadollahi M."/>
            <person name="Askin M."/>
            <person name="Barry K."/>
            <person name="Battaglia E."/>
            <person name="Bayram O."/>
            <person name="Benocci T."/>
            <person name="Braus-Stromeyer S.A."/>
            <person name="Caldana C."/>
            <person name="Canovas D."/>
            <person name="Cerqueira G.C."/>
            <person name="Chen F."/>
            <person name="Chen W."/>
            <person name="Choi C."/>
            <person name="Clum A."/>
            <person name="Dos Santos R.A."/>
            <person name="Damasio A.R."/>
            <person name="Diallinas G."/>
            <person name="Emri T."/>
            <person name="Fekete E."/>
            <person name="Flipphi M."/>
            <person name="Freyberg S."/>
            <person name="Gallo A."/>
            <person name="Gournas C."/>
            <person name="Habgood R."/>
            <person name="Hainaut M."/>
            <person name="Harispe M.L."/>
            <person name="Henrissat B."/>
            <person name="Hilden K.S."/>
            <person name="Hope R."/>
            <person name="Hossain A."/>
            <person name="Karabika E."/>
            <person name="Karaffa L."/>
            <person name="Karanyi Z."/>
            <person name="Krasevec N."/>
            <person name="Kuo A."/>
            <person name="Kusch H."/>
            <person name="LaButti K."/>
            <person name="Lagendijk E.L."/>
            <person name="Lapidus A."/>
            <person name="Levasseur A."/>
            <person name="Lindquist E."/>
            <person name="Lipzen A."/>
            <person name="Logrieco A.F."/>
            <person name="MacCabe A."/>
            <person name="Maekelae M.R."/>
            <person name="Malavazi I."/>
            <person name="Melin P."/>
            <person name="Meyer V."/>
            <person name="Mielnichuk N."/>
            <person name="Miskei M."/>
            <person name="Molnar A.P."/>
            <person name="Mule G."/>
            <person name="Ngan C.Y."/>
            <person name="Orejas M."/>
            <person name="Orosz E."/>
            <person name="Ouedraogo J.P."/>
            <person name="Overkamp K.M."/>
            <person name="Park H.-S."/>
            <person name="Perrone G."/>
            <person name="Piumi F."/>
            <person name="Punt P.J."/>
            <person name="Ram A.F."/>
            <person name="Ramon A."/>
            <person name="Rauscher S."/>
            <person name="Record E."/>
            <person name="Riano-Pachon D.M."/>
            <person name="Robert V."/>
            <person name="Roehrig J."/>
            <person name="Ruller R."/>
            <person name="Salamov A."/>
            <person name="Salih N.S."/>
            <person name="Samson R.A."/>
            <person name="Sandor E."/>
            <person name="Sanguinetti M."/>
            <person name="Schuetze T."/>
            <person name="Sepcic K."/>
            <person name="Shelest E."/>
            <person name="Sherlock G."/>
            <person name="Sophianopoulou V."/>
            <person name="Squina F.M."/>
            <person name="Sun H."/>
            <person name="Susca A."/>
            <person name="Todd R.B."/>
            <person name="Tsang A."/>
            <person name="Unkles S.E."/>
            <person name="van de Wiele N."/>
            <person name="van Rossen-Uffink D."/>
            <person name="Oliveira J.V."/>
            <person name="Vesth T.C."/>
            <person name="Visser J."/>
            <person name="Yu J.-H."/>
            <person name="Zhou M."/>
            <person name="Andersen M.R."/>
            <person name="Archer D.B."/>
            <person name="Baker S.E."/>
            <person name="Benoit I."/>
            <person name="Brakhage A.A."/>
            <person name="Braus G.H."/>
            <person name="Fischer R."/>
            <person name="Frisvad J.C."/>
            <person name="Goldman G.H."/>
            <person name="Houbraken J."/>
            <person name="Oakley B."/>
            <person name="Pocsi I."/>
            <person name="Scazzocchio C."/>
            <person name="Seiboth B."/>
            <person name="vanKuyk P.A."/>
            <person name="Wortman J."/>
            <person name="Dyer P.S."/>
            <person name="Grigoriev I.V."/>
        </authorList>
    </citation>
    <scope>NUCLEOTIDE SEQUENCE [LARGE SCALE GENOMIC DNA]</scope>
    <source>
        <strain evidence="5">CBS 593.65</strain>
    </source>
</reference>
<dbReference type="InterPro" id="IPR002110">
    <property type="entry name" value="Ankyrin_rpt"/>
</dbReference>
<dbReference type="VEuPathDB" id="FungiDB:ASPSYDRAFT_48868"/>
<dbReference type="PROSITE" id="PS50088">
    <property type="entry name" value="ANK_REPEAT"/>
    <property type="match status" value="1"/>
</dbReference>
<evidence type="ECO:0000256" key="1">
    <source>
        <dbReference type="ARBA" id="ARBA00022737"/>
    </source>
</evidence>
<name>A0A1L9T895_9EURO</name>
<dbReference type="EMBL" id="KV878592">
    <property type="protein sequence ID" value="OJJ55660.1"/>
    <property type="molecule type" value="Genomic_DNA"/>
</dbReference>
<sequence length="170" mass="18035">MLLGAGARLDVADMNQMTALSFAAGAHTDTRSYLPGPDVRDPIRGLCARHGSSSRMSAPYVESAQLLLDAGANVHHKDSSGRSPLSHAAQIGSSELVQKFIDLGVDVDAVDDQGRTALCWACICRKHTAMALVAAGCDVSKADQSGMTPLQYLDYDKVDHSDAMVRCLFG</sequence>
<dbReference type="STRING" id="1036612.A0A1L9T895"/>
<dbReference type="GeneID" id="63763797"/>
<dbReference type="InterPro" id="IPR051637">
    <property type="entry name" value="Ank_repeat_dom-contain_49"/>
</dbReference>
<evidence type="ECO:0000256" key="2">
    <source>
        <dbReference type="ARBA" id="ARBA00023043"/>
    </source>
</evidence>
<keyword evidence="5" id="KW-1185">Reference proteome</keyword>
<protein>
    <submittedName>
        <fullName evidence="4">Uncharacterized protein</fullName>
    </submittedName>
</protein>
<dbReference type="Proteomes" id="UP000184356">
    <property type="component" value="Unassembled WGS sequence"/>
</dbReference>
<dbReference type="Gene3D" id="1.25.40.20">
    <property type="entry name" value="Ankyrin repeat-containing domain"/>
    <property type="match status" value="2"/>
</dbReference>
<dbReference type="PANTHER" id="PTHR24180:SF45">
    <property type="entry name" value="POLY [ADP-RIBOSE] POLYMERASE TANKYRASE"/>
    <property type="match status" value="1"/>
</dbReference>
<dbReference type="SMART" id="SM00248">
    <property type="entry name" value="ANK"/>
    <property type="match status" value="2"/>
</dbReference>
<evidence type="ECO:0000313" key="4">
    <source>
        <dbReference type="EMBL" id="OJJ55660.1"/>
    </source>
</evidence>
<dbReference type="Pfam" id="PF12796">
    <property type="entry name" value="Ank_2"/>
    <property type="match status" value="1"/>
</dbReference>
<feature type="repeat" description="ANK" evidence="3">
    <location>
        <begin position="80"/>
        <end position="112"/>
    </location>
</feature>
<evidence type="ECO:0000313" key="5">
    <source>
        <dbReference type="Proteomes" id="UP000184356"/>
    </source>
</evidence>
<dbReference type="PROSITE" id="PS50297">
    <property type="entry name" value="ANK_REP_REGION"/>
    <property type="match status" value="1"/>
</dbReference>
<keyword evidence="2 3" id="KW-0040">ANK repeat</keyword>
<keyword evidence="1" id="KW-0677">Repeat</keyword>
<gene>
    <name evidence="4" type="ORF">ASPSYDRAFT_48868</name>
</gene>
<dbReference type="SUPFAM" id="SSF48403">
    <property type="entry name" value="Ankyrin repeat"/>
    <property type="match status" value="1"/>
</dbReference>
<dbReference type="RefSeq" id="XP_040699466.1">
    <property type="nucleotide sequence ID" value="XM_040847724.1"/>
</dbReference>
<proteinExistence type="predicted"/>
<evidence type="ECO:0000256" key="3">
    <source>
        <dbReference type="PROSITE-ProRule" id="PRU00023"/>
    </source>
</evidence>
<dbReference type="OrthoDB" id="341259at2759"/>
<organism evidence="4 5">
    <name type="scientific">Aspergillus sydowii CBS 593.65</name>
    <dbReference type="NCBI Taxonomy" id="1036612"/>
    <lineage>
        <taxon>Eukaryota</taxon>
        <taxon>Fungi</taxon>
        <taxon>Dikarya</taxon>
        <taxon>Ascomycota</taxon>
        <taxon>Pezizomycotina</taxon>
        <taxon>Eurotiomycetes</taxon>
        <taxon>Eurotiomycetidae</taxon>
        <taxon>Eurotiales</taxon>
        <taxon>Aspergillaceae</taxon>
        <taxon>Aspergillus</taxon>
        <taxon>Aspergillus subgen. Nidulantes</taxon>
    </lineage>
</organism>